<feature type="compositionally biased region" description="Pro residues" evidence="1">
    <location>
        <begin position="41"/>
        <end position="52"/>
    </location>
</feature>
<proteinExistence type="predicted"/>
<feature type="region of interest" description="Disordered" evidence="1">
    <location>
        <begin position="19"/>
        <end position="78"/>
    </location>
</feature>
<dbReference type="HOGENOM" id="CLU_1318702_0_0_7"/>
<dbReference type="Proteomes" id="UP000007089">
    <property type="component" value="Chromosome"/>
</dbReference>
<dbReference type="KEGG" id="acp:A2cp1_2402"/>
<evidence type="ECO:0000313" key="4">
    <source>
        <dbReference type="Proteomes" id="UP000007089"/>
    </source>
</evidence>
<feature type="compositionally biased region" description="Pro residues" evidence="1">
    <location>
        <begin position="182"/>
        <end position="208"/>
    </location>
</feature>
<evidence type="ECO:0008006" key="5">
    <source>
        <dbReference type="Google" id="ProtNLM"/>
    </source>
</evidence>
<dbReference type="AlphaFoldDB" id="B8JBB3"/>
<evidence type="ECO:0000313" key="3">
    <source>
        <dbReference type="EMBL" id="ACL65740.1"/>
    </source>
</evidence>
<protein>
    <recommendedName>
        <fullName evidence="5">DUF5666 domain-containing protein</fullName>
    </recommendedName>
</protein>
<evidence type="ECO:0000256" key="1">
    <source>
        <dbReference type="SAM" id="MobiDB-lite"/>
    </source>
</evidence>
<dbReference type="EMBL" id="CP001359">
    <property type="protein sequence ID" value="ACL65740.1"/>
    <property type="molecule type" value="Genomic_DNA"/>
</dbReference>
<reference evidence="3" key="1">
    <citation type="submission" date="2009-01" db="EMBL/GenBank/DDBJ databases">
        <title>Complete sequence of Anaeromyxobacter dehalogenans 2CP-1.</title>
        <authorList>
            <consortium name="US DOE Joint Genome Institute"/>
            <person name="Lucas S."/>
            <person name="Copeland A."/>
            <person name="Lapidus A."/>
            <person name="Glavina del Rio T."/>
            <person name="Dalin E."/>
            <person name="Tice H."/>
            <person name="Bruce D."/>
            <person name="Goodwin L."/>
            <person name="Pitluck S."/>
            <person name="Saunders E."/>
            <person name="Brettin T."/>
            <person name="Detter J.C."/>
            <person name="Han C."/>
            <person name="Larimer F."/>
            <person name="Land M."/>
            <person name="Hauser L."/>
            <person name="Kyrpides N."/>
            <person name="Ovchinnikova G."/>
            <person name="Beliaev A.S."/>
            <person name="Richardson P."/>
        </authorList>
    </citation>
    <scope>NUCLEOTIDE SEQUENCE</scope>
    <source>
        <strain evidence="3">2CP-1</strain>
    </source>
</reference>
<keyword evidence="4" id="KW-1185">Reference proteome</keyword>
<sequence>MIRPSLALLAAALLVPTVASPQEAGPPPAAPAAPASEPVGQLPPPRAIPDPTPAAGEKGGAKARDGKDAKPAKPLPRASVLEEVVGTVKEVDRAHHRLTIDAAAGPVTLTIDRNTLVYGPAGLTTVLDVVAGASVRAGRNADDLAYWVTVRGPQRPPSTPAQGTGPGGGGPPPAGEGGAPAPTAPPPGPAPGSTSPGPPSPPPGGPGR</sequence>
<accession>B8JBB3</accession>
<keyword evidence="2" id="KW-0732">Signal</keyword>
<evidence type="ECO:0000256" key="2">
    <source>
        <dbReference type="SAM" id="SignalP"/>
    </source>
</evidence>
<name>B8JBB3_ANAD2</name>
<feature type="region of interest" description="Disordered" evidence="1">
    <location>
        <begin position="151"/>
        <end position="208"/>
    </location>
</feature>
<feature type="signal peptide" evidence="2">
    <location>
        <begin position="1"/>
        <end position="24"/>
    </location>
</feature>
<feature type="compositionally biased region" description="Basic and acidic residues" evidence="1">
    <location>
        <begin position="59"/>
        <end position="71"/>
    </location>
</feature>
<dbReference type="RefSeq" id="WP_012633547.1">
    <property type="nucleotide sequence ID" value="NC_011891.1"/>
</dbReference>
<gene>
    <name evidence="3" type="ordered locus">A2cp1_2402</name>
</gene>
<organism evidence="3 4">
    <name type="scientific">Anaeromyxobacter dehalogenans (strain ATCC BAA-258 / DSM 21875 / 2CP-1)</name>
    <dbReference type="NCBI Taxonomy" id="455488"/>
    <lineage>
        <taxon>Bacteria</taxon>
        <taxon>Pseudomonadati</taxon>
        <taxon>Myxococcota</taxon>
        <taxon>Myxococcia</taxon>
        <taxon>Myxococcales</taxon>
        <taxon>Cystobacterineae</taxon>
        <taxon>Anaeromyxobacteraceae</taxon>
        <taxon>Anaeromyxobacter</taxon>
    </lineage>
</organism>
<feature type="chain" id="PRO_5002872491" description="DUF5666 domain-containing protein" evidence="2">
    <location>
        <begin position="25"/>
        <end position="208"/>
    </location>
</feature>